<reference evidence="4 5" key="1">
    <citation type="submission" date="2019-02" db="EMBL/GenBank/DDBJ databases">
        <title>Genome sequencing of the rare red list fungi Bondarzewia mesenterica.</title>
        <authorList>
            <person name="Buettner E."/>
            <person name="Kellner H."/>
        </authorList>
    </citation>
    <scope>NUCLEOTIDE SEQUENCE [LARGE SCALE GENOMIC DNA]</scope>
    <source>
        <strain evidence="4 5">DSM 108281</strain>
    </source>
</reference>
<organism evidence="4 5">
    <name type="scientific">Bondarzewia mesenterica</name>
    <dbReference type="NCBI Taxonomy" id="1095465"/>
    <lineage>
        <taxon>Eukaryota</taxon>
        <taxon>Fungi</taxon>
        <taxon>Dikarya</taxon>
        <taxon>Basidiomycota</taxon>
        <taxon>Agaricomycotina</taxon>
        <taxon>Agaricomycetes</taxon>
        <taxon>Russulales</taxon>
        <taxon>Bondarzewiaceae</taxon>
        <taxon>Bondarzewia</taxon>
    </lineage>
</organism>
<feature type="region of interest" description="Disordered" evidence="1">
    <location>
        <begin position="268"/>
        <end position="306"/>
    </location>
</feature>
<dbReference type="Pfam" id="PF12937">
    <property type="entry name" value="F-box-like"/>
    <property type="match status" value="1"/>
</dbReference>
<dbReference type="InterPro" id="IPR001810">
    <property type="entry name" value="F-box_dom"/>
</dbReference>
<evidence type="ECO:0000313" key="5">
    <source>
        <dbReference type="Proteomes" id="UP000310158"/>
    </source>
</evidence>
<comment type="caution">
    <text evidence="4">The sequence shown here is derived from an EMBL/GenBank/DDBJ whole genome shotgun (WGS) entry which is preliminary data.</text>
</comment>
<dbReference type="PANTHER" id="PTHR13318">
    <property type="entry name" value="PARTNER OF PAIRED, ISOFORM B-RELATED"/>
    <property type="match status" value="1"/>
</dbReference>
<gene>
    <name evidence="4" type="ORF">EW146_g7756</name>
</gene>
<evidence type="ECO:0000313" key="4">
    <source>
        <dbReference type="EMBL" id="THH12282.1"/>
    </source>
</evidence>
<feature type="region of interest" description="Disordered" evidence="1">
    <location>
        <begin position="332"/>
        <end position="354"/>
    </location>
</feature>
<dbReference type="SMART" id="SM00367">
    <property type="entry name" value="LRR_CC"/>
    <property type="match status" value="9"/>
</dbReference>
<dbReference type="InterPro" id="IPR032675">
    <property type="entry name" value="LRR_dom_sf"/>
</dbReference>
<dbReference type="Proteomes" id="UP000310158">
    <property type="component" value="Unassembled WGS sequence"/>
</dbReference>
<evidence type="ECO:0000256" key="2">
    <source>
        <dbReference type="SAM" id="SignalP"/>
    </source>
</evidence>
<dbReference type="Gene3D" id="3.80.10.10">
    <property type="entry name" value="Ribonuclease Inhibitor"/>
    <property type="match status" value="2"/>
</dbReference>
<proteinExistence type="predicted"/>
<sequence>MVWSELTPASPASGSSIALLFSVLRCCRLALSLSGSICPDLLRLTPMSRAHDIDNEPSVYQQDSHIASSAASSTPPTTAHDHFTMSLDDSDPHFPASEGVKASVPAERNDALSSINYSSVPSESSPGKGKGVLLPIDVQAEREGVDDLEIFPISLDSATLPPDEGDISPLSPSIGEFLSSDIAHGPEPDHNGADMRTYGSLEQAMTMADKGKGKGKDLPPTLPPLTFSPTEFNYDHMYPSSAISTEPGPSSFGSTYAALMGRDSSTLRAAVDNSSPPQADPVSALTRLPSRRRSTSNISIHSTHSLAARSMSRIKMRLGSSKGPAALARKLFPKRGDQSNPPSTPSSPTTPEQAVDYEFDGATCGTSCFGPWKLDPRSRTRDAPNSLLTSNIDIDRILSEDAGNVQGYFPIYPTQSNYADVAHAKNKSRSYSNPFPISSIFDEVPPVTAPAYTPAPVVLVLKSFDEVLPRELRLHIFDCLVQIHEEEHALREREGKWTVLKAASSKHKWVGRDQGVRELVKLSRVCKSWMSLVFDGQLWTQLNLHAFPKMPASQLLHIATSAGPFIRTLDVAGHANLLPSTLQNLTSSLALHFDVLGELPCTRLTAINLSGCHALTTTALHHLLKRCPALKSISLKGLGAVTNETCELLYEFCPKLTILDMSRCTNLSGAGIRILSSCTIKDSVSLALKELRLSGMKGITDSVLDALGKAAPDLEVLDLSYCRDLHNSSLEAFVSCPEDYTEGETVLLSAREAGHPLHSQGRYRRRVTRLRHLSLSCCVLLTDIACSHLAHAMPRLEFLELGGIGADLKDEGLVRMLKTLPNLRKLDLEDATDITDAVLEAITPPPSPQDPDRGPPLASSEPGTVLEHLVISCATHLSNDALSTLIRSCPKLRVLEADSTGISGAVVKQFTAAVRAREIEDAIIVAVDCRGVGENVVKELAAITRPRRGRRSYDARKLGYLDGRDNETLGVGQDECDRSRVVLKTYYSWQTVDAVIAARQKRKRNRREGTGSSSSGASELYMGRARWWSPGGRRSSGVNSPSLLDVNNERDGCIIM</sequence>
<feature type="domain" description="F-box" evidence="3">
    <location>
        <begin position="467"/>
        <end position="544"/>
    </location>
</feature>
<dbReference type="EMBL" id="SGPL01000474">
    <property type="protein sequence ID" value="THH12282.1"/>
    <property type="molecule type" value="Genomic_DNA"/>
</dbReference>
<feature type="compositionally biased region" description="Polar residues" evidence="1">
    <location>
        <begin position="268"/>
        <end position="277"/>
    </location>
</feature>
<name>A0A4S4LJP8_9AGAM</name>
<keyword evidence="5" id="KW-1185">Reference proteome</keyword>
<feature type="region of interest" description="Disordered" evidence="1">
    <location>
        <begin position="57"/>
        <end position="101"/>
    </location>
</feature>
<dbReference type="SUPFAM" id="SSF81383">
    <property type="entry name" value="F-box domain"/>
    <property type="match status" value="1"/>
</dbReference>
<feature type="compositionally biased region" description="Low complexity" evidence="1">
    <location>
        <begin position="295"/>
        <end position="305"/>
    </location>
</feature>
<evidence type="ECO:0000256" key="1">
    <source>
        <dbReference type="SAM" id="MobiDB-lite"/>
    </source>
</evidence>
<dbReference type="AlphaFoldDB" id="A0A4S4LJP8"/>
<feature type="compositionally biased region" description="Low complexity" evidence="1">
    <location>
        <begin position="67"/>
        <end position="78"/>
    </location>
</feature>
<dbReference type="GO" id="GO:0019005">
    <property type="term" value="C:SCF ubiquitin ligase complex"/>
    <property type="evidence" value="ECO:0007669"/>
    <property type="project" value="TreeGrafter"/>
</dbReference>
<dbReference type="SUPFAM" id="SSF52047">
    <property type="entry name" value="RNI-like"/>
    <property type="match status" value="1"/>
</dbReference>
<feature type="region of interest" description="Disordered" evidence="1">
    <location>
        <begin position="841"/>
        <end position="860"/>
    </location>
</feature>
<dbReference type="OrthoDB" id="550575at2759"/>
<feature type="signal peptide" evidence="2">
    <location>
        <begin position="1"/>
        <end position="32"/>
    </location>
</feature>
<feature type="chain" id="PRO_5020471801" description="F-box domain-containing protein" evidence="2">
    <location>
        <begin position="33"/>
        <end position="1056"/>
    </location>
</feature>
<accession>A0A4S4LJP8</accession>
<dbReference type="InterPro" id="IPR006553">
    <property type="entry name" value="Leu-rich_rpt_Cys-con_subtyp"/>
</dbReference>
<protein>
    <recommendedName>
        <fullName evidence="3">F-box domain-containing protein</fullName>
    </recommendedName>
</protein>
<dbReference type="GO" id="GO:0031146">
    <property type="term" value="P:SCF-dependent proteasomal ubiquitin-dependent protein catabolic process"/>
    <property type="evidence" value="ECO:0007669"/>
    <property type="project" value="TreeGrafter"/>
</dbReference>
<keyword evidence="2" id="KW-0732">Signal</keyword>
<evidence type="ECO:0000259" key="3">
    <source>
        <dbReference type="Pfam" id="PF12937"/>
    </source>
</evidence>
<dbReference type="InterPro" id="IPR036047">
    <property type="entry name" value="F-box-like_dom_sf"/>
</dbReference>